<accession>X0ILG5</accession>
<reference evidence="1" key="1">
    <citation type="submission" date="2011-11" db="EMBL/GenBank/DDBJ databases">
        <title>The Genome Sequence of Fusarium oxysporum II5.</title>
        <authorList>
            <consortium name="The Broad Institute Genome Sequencing Platform"/>
            <person name="Ma L.-J."/>
            <person name="Gale L.R."/>
            <person name="Schwartz D.C."/>
            <person name="Zhou S."/>
            <person name="Corby-Kistler H."/>
            <person name="Young S.K."/>
            <person name="Zeng Q."/>
            <person name="Gargeya S."/>
            <person name="Fitzgerald M."/>
            <person name="Haas B."/>
            <person name="Abouelleil A."/>
            <person name="Alvarado L."/>
            <person name="Arachchi H.M."/>
            <person name="Berlin A."/>
            <person name="Brown A."/>
            <person name="Chapman S.B."/>
            <person name="Chen Z."/>
            <person name="Dunbar C."/>
            <person name="Freedman E."/>
            <person name="Gearin G."/>
            <person name="Goldberg J."/>
            <person name="Griggs A."/>
            <person name="Gujja S."/>
            <person name="Heiman D."/>
            <person name="Howarth C."/>
            <person name="Larson L."/>
            <person name="Lui A."/>
            <person name="MacDonald P.J.P."/>
            <person name="Montmayeur A."/>
            <person name="Murphy C."/>
            <person name="Neiman D."/>
            <person name="Pearson M."/>
            <person name="Priest M."/>
            <person name="Roberts A."/>
            <person name="Saif S."/>
            <person name="Shea T."/>
            <person name="Shenoy N."/>
            <person name="Sisk P."/>
            <person name="Stolte C."/>
            <person name="Sykes S."/>
            <person name="Wortman J."/>
            <person name="Nusbaum C."/>
            <person name="Birren B."/>
        </authorList>
    </citation>
    <scope>NUCLEOTIDE SEQUENCE [LARGE SCALE GENOMIC DNA]</scope>
    <source>
        <strain evidence="1">54006</strain>
    </source>
</reference>
<gene>
    <name evidence="1" type="ORF">FOIG_16972</name>
</gene>
<organism evidence="1">
    <name type="scientific">Fusarium odoratissimum (strain NRRL 54006)</name>
    <dbReference type="NCBI Taxonomy" id="1089451"/>
    <lineage>
        <taxon>Eukaryota</taxon>
        <taxon>Fungi</taxon>
        <taxon>Dikarya</taxon>
        <taxon>Ascomycota</taxon>
        <taxon>Pezizomycotina</taxon>
        <taxon>Sordariomycetes</taxon>
        <taxon>Hypocreomycetidae</taxon>
        <taxon>Hypocreales</taxon>
        <taxon>Nectriaceae</taxon>
        <taxon>Fusarium</taxon>
        <taxon>Fusarium oxysporum species complex</taxon>
        <taxon>Fusarium oxysporum f. sp. cubense (strain race 4)</taxon>
    </lineage>
</organism>
<dbReference type="RefSeq" id="XP_031051833.1">
    <property type="nucleotide sequence ID" value="XM_031218453.1"/>
</dbReference>
<dbReference type="VEuPathDB" id="FungiDB:FOIG_16972"/>
<dbReference type="AlphaFoldDB" id="X0ILG5"/>
<dbReference type="GeneID" id="42042147"/>
<protein>
    <submittedName>
        <fullName evidence="1">Uncharacterized protein</fullName>
    </submittedName>
</protein>
<dbReference type="Proteomes" id="UP000030685">
    <property type="component" value="Unassembled WGS sequence"/>
</dbReference>
<name>X0ILG5_FUSO5</name>
<sequence length="39" mass="4230">MPPHDPDSTVVNAFAVPTRLASVHDLRACKRVVSEVRAS</sequence>
<evidence type="ECO:0000313" key="1">
    <source>
        <dbReference type="EMBL" id="EXL89743.1"/>
    </source>
</evidence>
<reference evidence="1" key="2">
    <citation type="submission" date="2014-03" db="EMBL/GenBank/DDBJ databases">
        <title>The Genome Annotation of Fusarium oxysporum II5.</title>
        <authorList>
            <consortium name="The Broad Institute Genomics Platform"/>
            <person name="Ma L.-J."/>
            <person name="Corby-Kistler H."/>
            <person name="Broz K."/>
            <person name="Gale L.R."/>
            <person name="Jonkers W."/>
            <person name="O'Donnell K."/>
            <person name="Ploetz R."/>
            <person name="Steinberg C."/>
            <person name="Schwartz D.C."/>
            <person name="VanEtten H."/>
            <person name="Zhou S."/>
            <person name="Young S.K."/>
            <person name="Zeng Q."/>
            <person name="Gargeya S."/>
            <person name="Fitzgerald M."/>
            <person name="Abouelleil A."/>
            <person name="Alvarado L."/>
            <person name="Chapman S.B."/>
            <person name="Gainer-Dewar J."/>
            <person name="Goldberg J."/>
            <person name="Griggs A."/>
            <person name="Gujja S."/>
            <person name="Hansen M."/>
            <person name="Howarth C."/>
            <person name="Imamovic A."/>
            <person name="Ireland A."/>
            <person name="Larimer J."/>
            <person name="McCowan C."/>
            <person name="Murphy C."/>
            <person name="Pearson M."/>
            <person name="Poon T.W."/>
            <person name="Priest M."/>
            <person name="Roberts A."/>
            <person name="Saif S."/>
            <person name="Shea T."/>
            <person name="Sykes S."/>
            <person name="Wortman J."/>
            <person name="Nusbaum C."/>
            <person name="Birren B."/>
        </authorList>
    </citation>
    <scope>NUCLEOTIDE SEQUENCE</scope>
    <source>
        <strain evidence="1">54006</strain>
    </source>
</reference>
<dbReference type="EMBL" id="KK036446">
    <property type="protein sequence ID" value="EXL89743.1"/>
    <property type="molecule type" value="Genomic_DNA"/>
</dbReference>
<dbReference type="HOGENOM" id="CLU_3320091_0_0_1"/>
<proteinExistence type="predicted"/>